<dbReference type="GO" id="GO:0003676">
    <property type="term" value="F:nucleic acid binding"/>
    <property type="evidence" value="ECO:0007669"/>
    <property type="project" value="InterPro"/>
</dbReference>
<proteinExistence type="predicted"/>
<dbReference type="GO" id="GO:0016787">
    <property type="term" value="F:hydrolase activity"/>
    <property type="evidence" value="ECO:0007669"/>
    <property type="project" value="UniProtKB-KW"/>
</dbReference>
<dbReference type="InterPro" id="IPR003615">
    <property type="entry name" value="HNH_nuc"/>
</dbReference>
<name>A0A8S5UT09_9CAUD</name>
<evidence type="ECO:0000256" key="2">
    <source>
        <dbReference type="ARBA" id="ARBA00022801"/>
    </source>
</evidence>
<organism evidence="4">
    <name type="scientific">Siphoviridae sp. ct4fm14</name>
    <dbReference type="NCBI Taxonomy" id="2825331"/>
    <lineage>
        <taxon>Viruses</taxon>
        <taxon>Duplodnaviria</taxon>
        <taxon>Heunggongvirae</taxon>
        <taxon>Uroviricota</taxon>
        <taxon>Caudoviricetes</taxon>
    </lineage>
</organism>
<dbReference type="Pfam" id="PF01844">
    <property type="entry name" value="HNH"/>
    <property type="match status" value="1"/>
</dbReference>
<keyword evidence="1" id="KW-0540">Nuclease</keyword>
<keyword evidence="4" id="KW-0255">Endonuclease</keyword>
<evidence type="ECO:0000256" key="1">
    <source>
        <dbReference type="ARBA" id="ARBA00022722"/>
    </source>
</evidence>
<sequence length="127" mass="14946">MATKPLRPCKYPGCCVLVPGGYCQDHRPKDRDRRGEDAKAWRWMYGTETWRQLRAAQLLREPWCRECEARGIRQRATDVDHIRPHRGDWETFADPGNLQSLCHSCHSRKTAEEMRQKSHGFSPGRRR</sequence>
<protein>
    <submittedName>
        <fullName evidence="4">HNH endonuclease</fullName>
    </submittedName>
</protein>
<dbReference type="EMBL" id="BK016135">
    <property type="protein sequence ID" value="DAF97623.1"/>
    <property type="molecule type" value="Genomic_DNA"/>
</dbReference>
<reference evidence="4" key="1">
    <citation type="journal article" date="2021" name="Proc. Natl. Acad. Sci. U.S.A.">
        <title>A Catalog of Tens of Thousands of Viruses from Human Metagenomes Reveals Hidden Associations with Chronic Diseases.</title>
        <authorList>
            <person name="Tisza M.J."/>
            <person name="Buck C.B."/>
        </authorList>
    </citation>
    <scope>NUCLEOTIDE SEQUENCE</scope>
    <source>
        <strain evidence="4">Ct4fm14</strain>
    </source>
</reference>
<evidence type="ECO:0000313" key="4">
    <source>
        <dbReference type="EMBL" id="DAF97623.1"/>
    </source>
</evidence>
<feature type="domain" description="HNH nuclease" evidence="3">
    <location>
        <begin position="52"/>
        <end position="107"/>
    </location>
</feature>
<dbReference type="InterPro" id="IPR002711">
    <property type="entry name" value="HNH"/>
</dbReference>
<dbReference type="PANTHER" id="PTHR41286">
    <property type="entry name" value="HNH NUCLEASE YAJD-RELATED"/>
    <property type="match status" value="1"/>
</dbReference>
<dbReference type="GO" id="GO:0008270">
    <property type="term" value="F:zinc ion binding"/>
    <property type="evidence" value="ECO:0007669"/>
    <property type="project" value="InterPro"/>
</dbReference>
<dbReference type="PANTHER" id="PTHR41286:SF1">
    <property type="entry name" value="HNH NUCLEASE YAJD-RELATED"/>
    <property type="match status" value="1"/>
</dbReference>
<evidence type="ECO:0000259" key="3">
    <source>
        <dbReference type="SMART" id="SM00507"/>
    </source>
</evidence>
<dbReference type="GO" id="GO:0004519">
    <property type="term" value="F:endonuclease activity"/>
    <property type="evidence" value="ECO:0007669"/>
    <property type="project" value="UniProtKB-KW"/>
</dbReference>
<accession>A0A8S5UT09</accession>
<dbReference type="CDD" id="cd00085">
    <property type="entry name" value="HNHc"/>
    <property type="match status" value="1"/>
</dbReference>
<keyword evidence="2" id="KW-0378">Hydrolase</keyword>
<dbReference type="SMART" id="SM00507">
    <property type="entry name" value="HNHc"/>
    <property type="match status" value="1"/>
</dbReference>
<dbReference type="Gene3D" id="1.10.30.50">
    <property type="match status" value="1"/>
</dbReference>